<keyword evidence="4" id="KW-0969">Cilium</keyword>
<comment type="caution">
    <text evidence="10">The sequence shown here is derived from an EMBL/GenBank/DDBJ whole genome shotgun (WGS) entry which is preliminary data.</text>
</comment>
<feature type="compositionally biased region" description="Basic and acidic residues" evidence="7">
    <location>
        <begin position="377"/>
        <end position="393"/>
    </location>
</feature>
<dbReference type="InterPro" id="IPR021656">
    <property type="entry name" value="C2-C2_1"/>
</dbReference>
<evidence type="ECO:0000259" key="8">
    <source>
        <dbReference type="PROSITE" id="PS50004"/>
    </source>
</evidence>
<comment type="similarity">
    <text evidence="2">Belongs to the RPGRIP1 family.</text>
</comment>
<evidence type="ECO:0000313" key="11">
    <source>
        <dbReference type="Proteomes" id="UP000481153"/>
    </source>
</evidence>
<dbReference type="Proteomes" id="UP000481153">
    <property type="component" value="Unassembled WGS sequence"/>
</dbReference>
<dbReference type="InterPro" id="IPR011992">
    <property type="entry name" value="EF-hand-dom_pair"/>
</dbReference>
<dbReference type="EMBL" id="VJMJ01000101">
    <property type="protein sequence ID" value="KAF0735164.1"/>
    <property type="molecule type" value="Genomic_DNA"/>
</dbReference>
<dbReference type="InterPro" id="IPR035892">
    <property type="entry name" value="C2_domain_sf"/>
</dbReference>
<dbReference type="SUPFAM" id="SSF47473">
    <property type="entry name" value="EF-hand"/>
    <property type="match status" value="5"/>
</dbReference>
<dbReference type="GO" id="GO:0005509">
    <property type="term" value="F:calcium ion binding"/>
    <property type="evidence" value="ECO:0007669"/>
    <property type="project" value="InterPro"/>
</dbReference>
<keyword evidence="3 6" id="KW-0175">Coiled coil</keyword>
<gene>
    <name evidence="10" type="ORF">Ae201684_008375</name>
</gene>
<evidence type="ECO:0000256" key="3">
    <source>
        <dbReference type="ARBA" id="ARBA00023054"/>
    </source>
</evidence>
<dbReference type="SUPFAM" id="SSF49562">
    <property type="entry name" value="C2 domain (Calcium/lipid-binding domain, CaLB)"/>
    <property type="match status" value="2"/>
</dbReference>
<feature type="domain" description="EF-hand" evidence="9">
    <location>
        <begin position="1918"/>
        <end position="1953"/>
    </location>
</feature>
<evidence type="ECO:0000313" key="10">
    <source>
        <dbReference type="EMBL" id="KAF0735164.1"/>
    </source>
</evidence>
<feature type="domain" description="EF-hand" evidence="9">
    <location>
        <begin position="1715"/>
        <end position="1750"/>
    </location>
</feature>
<feature type="coiled-coil region" evidence="6">
    <location>
        <begin position="6"/>
        <end position="33"/>
    </location>
</feature>
<feature type="coiled-coil region" evidence="6">
    <location>
        <begin position="485"/>
        <end position="537"/>
    </location>
</feature>
<feature type="coiled-coil region" evidence="6">
    <location>
        <begin position="314"/>
        <end position="348"/>
    </location>
</feature>
<feature type="region of interest" description="Disordered" evidence="7">
    <location>
        <begin position="356"/>
        <end position="415"/>
    </location>
</feature>
<keyword evidence="5" id="KW-0966">Cell projection</keyword>
<keyword evidence="11" id="KW-1185">Reference proteome</keyword>
<dbReference type="PROSITE" id="PS50222">
    <property type="entry name" value="EF_HAND_2"/>
    <property type="match status" value="3"/>
</dbReference>
<evidence type="ECO:0000256" key="2">
    <source>
        <dbReference type="ARBA" id="ARBA00006042"/>
    </source>
</evidence>
<name>A0A6G0X5T1_9STRA</name>
<evidence type="ECO:0000256" key="1">
    <source>
        <dbReference type="ARBA" id="ARBA00004138"/>
    </source>
</evidence>
<dbReference type="InterPro" id="IPR031139">
    <property type="entry name" value="RPGRIP1_fam"/>
</dbReference>
<dbReference type="InterPro" id="IPR002048">
    <property type="entry name" value="EF_hand_dom"/>
</dbReference>
<feature type="compositionally biased region" description="Low complexity" evidence="7">
    <location>
        <begin position="1113"/>
        <end position="1128"/>
    </location>
</feature>
<protein>
    <submittedName>
        <fullName evidence="10">Uncharacterized protein</fullName>
    </submittedName>
</protein>
<dbReference type="GO" id="GO:0005929">
    <property type="term" value="C:cilium"/>
    <property type="evidence" value="ECO:0007669"/>
    <property type="project" value="UniProtKB-SubCell"/>
</dbReference>
<feature type="compositionally biased region" description="Basic and acidic residues" evidence="7">
    <location>
        <begin position="46"/>
        <end position="56"/>
    </location>
</feature>
<evidence type="ECO:0000256" key="6">
    <source>
        <dbReference type="SAM" id="Coils"/>
    </source>
</evidence>
<accession>A0A6G0X5T1</accession>
<evidence type="ECO:0000256" key="7">
    <source>
        <dbReference type="SAM" id="MobiDB-lite"/>
    </source>
</evidence>
<feature type="region of interest" description="Disordered" evidence="7">
    <location>
        <begin position="46"/>
        <end position="70"/>
    </location>
</feature>
<feature type="domain" description="C2" evidence="8">
    <location>
        <begin position="746"/>
        <end position="883"/>
    </location>
</feature>
<evidence type="ECO:0000259" key="9">
    <source>
        <dbReference type="PROSITE" id="PS50222"/>
    </source>
</evidence>
<dbReference type="PROSITE" id="PS50004">
    <property type="entry name" value="C2"/>
    <property type="match status" value="1"/>
</dbReference>
<feature type="region of interest" description="Disordered" evidence="7">
    <location>
        <begin position="1113"/>
        <end position="1134"/>
    </location>
</feature>
<dbReference type="Pfam" id="PF11618">
    <property type="entry name" value="C2-C2_1"/>
    <property type="match status" value="1"/>
</dbReference>
<dbReference type="InterPro" id="IPR000008">
    <property type="entry name" value="C2_dom"/>
</dbReference>
<feature type="coiled-coil region" evidence="6">
    <location>
        <begin position="156"/>
        <end position="284"/>
    </location>
</feature>
<dbReference type="GO" id="GO:0005856">
    <property type="term" value="C:cytoskeleton"/>
    <property type="evidence" value="ECO:0007669"/>
    <property type="project" value="UniProtKB-ARBA"/>
</dbReference>
<sequence length="2512" mass="280511">MADARQQELEDKYLDLKEEYLALKKKKNEQEATIKRMFTKLAMVEETLKRKTKETTPEADSPPKGGHKRDIETEKFIDELRRENAALRRKTQEMAQHHRYLTEKHRAAVVPAKRKSPRVAVKRMEASHSSNQTKTLDHFSKTALDFHHGSKDISLEAALKARLVTAERQLVQLGRENTELKESLAACTDHAHNNDGATATVHADMERLQRELRDRQAQLEKTLEQMDKFNRVIHRLRSELEEAHVVREELEKKVAKAKDMRDELDMLRTQNQKLEERMTSLCESPFINDAFQRKERIDKIVALETQVKQQLAQIDVLRGDNQKHVAAIQELQANVRLVKQAKEHVDQEFLRVKQLLDEERSRPQGGQPVLQRPPSPAHKEQQQEIPPPRKEGMSRSTSPMRITIPPPQAMADLDRPPPMSAALPVVMRRGQDPSHVEFLEDQDGQDSNSITYLRRKVHRLQIAHLTSTQELERCEKMLHAQTSINRELTFEIEELVTRKEAAQDTLRRKIDELELVADQRLRKIAQLEAQLRQLKYMRVNDLKTSSRGRLNAFGDDEDTLSLPGCEPENEVDDVPALDFAAVDLAAGDNLMELWIVQAQFDAKYINGTGCTFVLCDFFDFESQSTSLVMGSKPRYNFAATYKITADAFFLRYLASETLALEVHQAIKGEFHVVGKTALRLDKLLHSKGALHDNAVPVRHVTTNAILGTLHLVIRLAIPLSEIWQLHLQSYPGDRAFLTTHQDDNITAAAAALDIARDDLSGPLNDLQISVLACRKLFTPSGEPPSAYVHYQLLGFPDVFTDIVAHSGAPSFEGSTSATHWFTLSVDACLKQFFKKVSLRCTVFDDNHAMDDDVDLSPLGPGVLGVAEIPLKALVAGDAIDGWFAITNNRATASTGDDNVVGELHVHLEWKNPFQVAMGGASSALASQMNALTLTGVHELMSTFGLLNDGRVNYKAFLRYAHASAVTTSLFLEVVGAIQASMKSTTAERLPKPMYAKTEIAHTLQQHGGIVVSPSQVQVLADGLGDLNGFIHTAELWVHIDPSPSCHTRFVAQKCRDTLRQFELGARERHKVLAPFERYDPTHCGYVSRAEFKRGLGVLGFHLYDPHEEEARQALTAASSAPSTARAGTDPPTTSATAALKIQRDVDTVEEIIEPQDAIQAASVKSTSKAAGKMSAATEFEQRKAAFHQRMKMAADASHKSFVLDMPRVVPSLPNHRAARVIQQRFRSFRRHRRDLHAAPRAPQLSASSTVTLLDVEAFLRATFEVTDAIQKQFIQTCESLAVRGMLTIKQMTHVLTPLCLKPLHLQCLVQRFRTESNRVMFAPLLHFIFTCGEAKPPPLVKLIETIHLQDDDWAAFTNDAADDVVAFPRFAASLRARCPHLSLPQTQLILQLFNVHGVGVDVRAFFDFVQSQPTAVALDKLRARFQNLPHPTLRAIQVALTQLGDASMTKLQLGTLWKQTNVELSSAEQTIAWQALDPSRVGAVAPSAVWNFIAAESKVVHVPPVEPIDLSILQQLAWNSRSFVATDAMTLLRALTRYDWAKSGALQVSEFVAVLHKVGFVLSMTSLTQIARHFYTDGGGVQYNAFMAWSEWPTEISYRSVQAKLQRHVQTQAKARGVSMTDLVKEWLQAFPPPPSASEAVSRRMFAAVAVETLHLPLNAVEMRVVLDHVDAHFNDAIHPAAFFHLDVHESDATSRQAKTDLPTVLAALRSVVAKQSKQVVAMFKAYDGNHSGVVEQEIFHLVWRKLGVQIDAADVRAIFAEFTTADNELDYMKFLKHHLRAGDGNDDKATQREKHRELAREFIHHKTRTAPEEYTAWLHELHKLAKGRLHVSRAKAERLLVKSMPSDDFIDAAKLFLHTFERPEHDNQVAFAELESFLGQFQAPDIAAATPAAADGAKLDLDQSLHVLGTLLERAVDHGVDYRKLFDQYDSDWNGALSPEHVKQALVQLGMNVVADQGFAAVGQLIRGFRPPSSPPGIDYIRMLHAARQRCRRRQSPSAVWQLTEALCLRIRRKANLDVTAPQPPYASLTAAFRHFDRGDIGFLTLESFTAGLVALRFDASAAEIQAVFDDMAVLRTPNVLSRVEFDAFVLDPHRHDLTDRLTTAAWSAPSTFTSLSHALASADSAGRGVVPAHVFTATLSSFGIALSRSDVVRLQHLFDVNRSKTGELSYKLVLRVLARGRPTTSEASSVVDVTLRALREFKGSPRDVLEAADAKHDGTLPVADFFLSMKHMGLVLTPEQVRELVLRYPSHDDHEDKPRLIDYRKLLAEAFPAASTARHVIPDVLAKLQDDGSPGGNVVARLRHDMDDSADKTMSAARFRAALEDLGVHLDKDEVAAVLEAFGQHGRIDLDRLDDAIESLSTLLTTLRPLADLPDKISHMEKAQVERLFEKHGVTLTRQLWQRLVDHFGSKDDKSKIDMNAVVERIRSQGSDDPWAALKPRIRSKGLLAKDLALACVAHDADSTGEIDSTSFFDALTHLGIEVSTREKTQLERRSTGRINYREVIPILFG</sequence>
<proteinExistence type="inferred from homology"/>
<dbReference type="Gene3D" id="1.10.238.10">
    <property type="entry name" value="EF-hand"/>
    <property type="match status" value="4"/>
</dbReference>
<feature type="domain" description="EF-hand" evidence="9">
    <location>
        <begin position="1066"/>
        <end position="1101"/>
    </location>
</feature>
<reference evidence="10 11" key="1">
    <citation type="submission" date="2019-07" db="EMBL/GenBank/DDBJ databases">
        <title>Genomics analysis of Aphanomyces spp. identifies a new class of oomycete effector associated with host adaptation.</title>
        <authorList>
            <person name="Gaulin E."/>
        </authorList>
    </citation>
    <scope>NUCLEOTIDE SEQUENCE [LARGE SCALE GENOMIC DNA]</scope>
    <source>
        <strain evidence="10 11">ATCC 201684</strain>
    </source>
</reference>
<evidence type="ECO:0000256" key="5">
    <source>
        <dbReference type="ARBA" id="ARBA00023273"/>
    </source>
</evidence>
<dbReference type="SMART" id="SM00054">
    <property type="entry name" value="EFh"/>
    <property type="match status" value="6"/>
</dbReference>
<dbReference type="VEuPathDB" id="FungiDB:AeMF1_008565"/>
<comment type="subcellular location">
    <subcellularLocation>
        <location evidence="1">Cell projection</location>
        <location evidence="1">Cilium</location>
    </subcellularLocation>
</comment>
<evidence type="ECO:0000256" key="4">
    <source>
        <dbReference type="ARBA" id="ARBA00023069"/>
    </source>
</evidence>
<organism evidence="10 11">
    <name type="scientific">Aphanomyces euteiches</name>
    <dbReference type="NCBI Taxonomy" id="100861"/>
    <lineage>
        <taxon>Eukaryota</taxon>
        <taxon>Sar</taxon>
        <taxon>Stramenopiles</taxon>
        <taxon>Oomycota</taxon>
        <taxon>Saprolegniomycetes</taxon>
        <taxon>Saprolegniales</taxon>
        <taxon>Verrucalvaceae</taxon>
        <taxon>Aphanomyces</taxon>
    </lineage>
</organism>
<dbReference type="Gene3D" id="2.60.40.150">
    <property type="entry name" value="C2 domain"/>
    <property type="match status" value="1"/>
</dbReference>
<dbReference type="PANTHER" id="PTHR14240">
    <property type="entry name" value="RETINITIS PIGMENTOSA GTPASE REGULATOR-INTERACTING PROTEIN"/>
    <property type="match status" value="1"/>
</dbReference>